<evidence type="ECO:0000256" key="2">
    <source>
        <dbReference type="ARBA" id="ARBA00022771"/>
    </source>
</evidence>
<dbReference type="SMART" id="SM00064">
    <property type="entry name" value="FYVE"/>
    <property type="match status" value="1"/>
</dbReference>
<evidence type="ECO:0000256" key="1">
    <source>
        <dbReference type="ARBA" id="ARBA00022723"/>
    </source>
</evidence>
<dbReference type="InterPro" id="IPR011990">
    <property type="entry name" value="TPR-like_helical_dom_sf"/>
</dbReference>
<protein>
    <recommendedName>
        <fullName evidence="6">FYVE zinc finger domain-containing protein</fullName>
    </recommendedName>
</protein>
<feature type="region of interest" description="Disordered" evidence="5">
    <location>
        <begin position="998"/>
        <end position="1068"/>
    </location>
</feature>
<feature type="coiled-coil region" evidence="4">
    <location>
        <begin position="597"/>
        <end position="636"/>
    </location>
</feature>
<dbReference type="InterPro" id="IPR011011">
    <property type="entry name" value="Znf_FYVE_PHD"/>
</dbReference>
<feature type="region of interest" description="Disordered" evidence="5">
    <location>
        <begin position="695"/>
        <end position="718"/>
    </location>
</feature>
<feature type="region of interest" description="Disordered" evidence="5">
    <location>
        <begin position="518"/>
        <end position="538"/>
    </location>
</feature>
<dbReference type="SMART" id="SM00028">
    <property type="entry name" value="TPR"/>
    <property type="match status" value="8"/>
</dbReference>
<dbReference type="InterPro" id="IPR000306">
    <property type="entry name" value="Znf_FYVE"/>
</dbReference>
<dbReference type="Pfam" id="PF01363">
    <property type="entry name" value="FYVE"/>
    <property type="match status" value="1"/>
</dbReference>
<keyword evidence="8" id="KW-1185">Reference proteome</keyword>
<reference evidence="7 8" key="1">
    <citation type="journal article" date="2023" name="G3 (Bethesda)">
        <title>A chromosome-length genome assembly and annotation of blackberry (Rubus argutus, cv. 'Hillquist').</title>
        <authorList>
            <person name="Bruna T."/>
            <person name="Aryal R."/>
            <person name="Dudchenko O."/>
            <person name="Sargent D.J."/>
            <person name="Mead D."/>
            <person name="Buti M."/>
            <person name="Cavallini A."/>
            <person name="Hytonen T."/>
            <person name="Andres J."/>
            <person name="Pham M."/>
            <person name="Weisz D."/>
            <person name="Mascagni F."/>
            <person name="Usai G."/>
            <person name="Natali L."/>
            <person name="Bassil N."/>
            <person name="Fernandez G.E."/>
            <person name="Lomsadze A."/>
            <person name="Armour M."/>
            <person name="Olukolu B."/>
            <person name="Poorten T."/>
            <person name="Britton C."/>
            <person name="Davik J."/>
            <person name="Ashrafi H."/>
            <person name="Aiden E.L."/>
            <person name="Borodovsky M."/>
            <person name="Worthington M."/>
        </authorList>
    </citation>
    <scope>NUCLEOTIDE SEQUENCE [LARGE SCALE GENOMIC DNA]</scope>
    <source>
        <strain evidence="7">PI 553951</strain>
    </source>
</reference>
<feature type="domain" description="FYVE zinc finger" evidence="6">
    <location>
        <begin position="13"/>
        <end position="80"/>
    </location>
</feature>
<comment type="caution">
    <text evidence="7">The sequence shown here is derived from an EMBL/GenBank/DDBJ whole genome shotgun (WGS) entry which is preliminary data.</text>
</comment>
<keyword evidence="4" id="KW-0175">Coiled coil</keyword>
<feature type="compositionally biased region" description="Basic and acidic residues" evidence="5">
    <location>
        <begin position="169"/>
        <end position="187"/>
    </location>
</feature>
<feature type="region of interest" description="Disordered" evidence="5">
    <location>
        <begin position="1123"/>
        <end position="1154"/>
    </location>
</feature>
<keyword evidence="1" id="KW-0479">Metal-binding</keyword>
<evidence type="ECO:0000259" key="6">
    <source>
        <dbReference type="SMART" id="SM00064"/>
    </source>
</evidence>
<name>A0AAW1VRC3_RUBAR</name>
<feature type="region of interest" description="Disordered" evidence="5">
    <location>
        <begin position="574"/>
        <end position="597"/>
    </location>
</feature>
<evidence type="ECO:0000256" key="3">
    <source>
        <dbReference type="ARBA" id="ARBA00022833"/>
    </source>
</evidence>
<feature type="compositionally biased region" description="Acidic residues" evidence="5">
    <location>
        <begin position="527"/>
        <end position="538"/>
    </location>
</feature>
<feature type="compositionally biased region" description="Polar residues" evidence="5">
    <location>
        <begin position="130"/>
        <end position="142"/>
    </location>
</feature>
<dbReference type="GO" id="GO:0008270">
    <property type="term" value="F:zinc ion binding"/>
    <property type="evidence" value="ECO:0007669"/>
    <property type="project" value="UniProtKB-KW"/>
</dbReference>
<evidence type="ECO:0000313" key="7">
    <source>
        <dbReference type="EMBL" id="KAK9907035.1"/>
    </source>
</evidence>
<dbReference type="InterPro" id="IPR019734">
    <property type="entry name" value="TPR_rpt"/>
</dbReference>
<keyword evidence="2" id="KW-0863">Zinc-finger</keyword>
<proteinExistence type="predicted"/>
<evidence type="ECO:0000313" key="8">
    <source>
        <dbReference type="Proteomes" id="UP001457282"/>
    </source>
</evidence>
<dbReference type="Proteomes" id="UP001457282">
    <property type="component" value="Unassembled WGS sequence"/>
</dbReference>
<sequence>MLEKIGLPAKPSLRGNNWVVDASHCQGCSSQFTFINRKHHCRRLWWHFLRQLYSAKDVFTRGKVDSPVRVCEPCKKLEEAARFERYGHKTRAARGSSKLTSKPEDEILNQILGNGGKESGQEVNNNVVSSMQRATSSASCSNSREDASHDGVGEILRSVSVDEFNQLQKDSESATPEELRQQALDEKKKKKKQASLSLEGELFSLLGEISQKTNKNNGTSAIDKTQVVAHKKKALQLKREGKLSEAKEELKRAKVLEKKLEEQELLAEAEESDDEISALIRSMDDDKEEFSIQYEQEDGFNFDSLINAADDHIIDNNFEVTDEDMEDPEITAALKSFGWTQDSNNPPEASVTQIASFDKEALLSEIQSLKREALTHKRAGNVTEAMAQLKKARLLEGDLESIESQEGNVVKPPATVHKLTVDRTSKSFMVDGGNLSTMDHIDSKPAKKSKLMIQKELLGLKKKALALRREGRLDEAEEELKRGRVLEHQLEEMENGSMLKATPVAVGSKDSVLEHEHANVSGSLSVADEEGDNVTDQDMYDPKYLSMLRNLGWNDDDNEVANSSSEPYKQIDTMQAGESPPAQAPGNVPLAGSRRSKSEIQRELLGLKRKALALRRQGDTEEAEEMLKKAKALEDQIVEMEAPKKKVESDISRHKDNFIDPLNVIEEEGDGGDVTENDMQDPALLSVLKSLGWEDEEHSVDPSPLQSSSKLAAAAPRSKGEIQRELLDLKRKAHAFRRKGQTVEAEEVLKMAKVLEVQIEELEAPKGVHLHDYAKEEKPGSTGLLMNTEKQGSLKDNEEVGKSIQVEVGCTDEGIRLSVDSGSKRNHAVNPPLMNPNLLVPPTSQLPMELGNLGEPGYPDNQRIAQCTIQSSPAQSGNFTDLLTGDDWRGSPGSAEKQYDSLTGTVGSVNSSPPIQLGCSQEDLRNKDVAIINKREDTGHNEKRDAKEANLVQGSCSQKIESVTRQEILAFKRRALALKREGKLTEAREELRQAKVLEKRLEEDSPQSKTSLSDVPGSVYNNPPAGQKHHGSPSSDPKPMSSRDRFKLQQESLGHKRQALKLRREGRVEEAEKEFELAKALEAQLEEYAAHDSTTVAPVDDVAVEGLLDPELLSALRAIGIEDANISSQGPGRPEHSKPNVGKSDNVIQEGSNLEEQIKAEKVQALNLKRAGKQAEALDALRRAKMLEKKLNSSAPK</sequence>
<dbReference type="PANTHER" id="PTHR47553">
    <property type="entry name" value="MYOSIN-11"/>
    <property type="match status" value="1"/>
</dbReference>
<dbReference type="AlphaFoldDB" id="A0AAW1VRC3"/>
<dbReference type="InterPro" id="IPR013083">
    <property type="entry name" value="Znf_RING/FYVE/PHD"/>
</dbReference>
<organism evidence="7 8">
    <name type="scientific">Rubus argutus</name>
    <name type="common">Southern blackberry</name>
    <dbReference type="NCBI Taxonomy" id="59490"/>
    <lineage>
        <taxon>Eukaryota</taxon>
        <taxon>Viridiplantae</taxon>
        <taxon>Streptophyta</taxon>
        <taxon>Embryophyta</taxon>
        <taxon>Tracheophyta</taxon>
        <taxon>Spermatophyta</taxon>
        <taxon>Magnoliopsida</taxon>
        <taxon>eudicotyledons</taxon>
        <taxon>Gunneridae</taxon>
        <taxon>Pentapetalae</taxon>
        <taxon>rosids</taxon>
        <taxon>fabids</taxon>
        <taxon>Rosales</taxon>
        <taxon>Rosaceae</taxon>
        <taxon>Rosoideae</taxon>
        <taxon>Rosoideae incertae sedis</taxon>
        <taxon>Rubus</taxon>
    </lineage>
</organism>
<accession>A0AAW1VRC3</accession>
<evidence type="ECO:0000256" key="4">
    <source>
        <dbReference type="SAM" id="Coils"/>
    </source>
</evidence>
<dbReference type="SUPFAM" id="SSF57903">
    <property type="entry name" value="FYVE/PHD zinc finger"/>
    <property type="match status" value="1"/>
</dbReference>
<keyword evidence="3" id="KW-0862">Zinc</keyword>
<dbReference type="EMBL" id="JBEDUW010000045">
    <property type="protein sequence ID" value="KAK9907035.1"/>
    <property type="molecule type" value="Genomic_DNA"/>
</dbReference>
<feature type="coiled-coil region" evidence="4">
    <location>
        <begin position="243"/>
        <end position="273"/>
    </location>
</feature>
<dbReference type="PANTHER" id="PTHR47553:SF1">
    <property type="entry name" value="RING_FYVE_PHD ZINC FINGER SUPERFAMILY PROTEIN"/>
    <property type="match status" value="1"/>
</dbReference>
<gene>
    <name evidence="7" type="ORF">M0R45_002488</name>
</gene>
<evidence type="ECO:0000256" key="5">
    <source>
        <dbReference type="SAM" id="MobiDB-lite"/>
    </source>
</evidence>
<feature type="region of interest" description="Disordered" evidence="5">
    <location>
        <begin position="130"/>
        <end position="149"/>
    </location>
</feature>
<feature type="region of interest" description="Disordered" evidence="5">
    <location>
        <begin position="166"/>
        <end position="192"/>
    </location>
</feature>
<dbReference type="Gene3D" id="3.30.40.10">
    <property type="entry name" value="Zinc/RING finger domain, C3HC4 (zinc finger)"/>
    <property type="match status" value="1"/>
</dbReference>
<dbReference type="SUPFAM" id="SSF48452">
    <property type="entry name" value="TPR-like"/>
    <property type="match status" value="1"/>
</dbReference>